<organism evidence="1 2">
    <name type="scientific">Patagioenas fasciata monilis</name>
    <dbReference type="NCBI Taxonomy" id="372326"/>
    <lineage>
        <taxon>Eukaryota</taxon>
        <taxon>Metazoa</taxon>
        <taxon>Chordata</taxon>
        <taxon>Craniata</taxon>
        <taxon>Vertebrata</taxon>
        <taxon>Euteleostomi</taxon>
        <taxon>Archelosauria</taxon>
        <taxon>Archosauria</taxon>
        <taxon>Dinosauria</taxon>
        <taxon>Saurischia</taxon>
        <taxon>Theropoda</taxon>
        <taxon>Coelurosauria</taxon>
        <taxon>Aves</taxon>
        <taxon>Neognathae</taxon>
        <taxon>Neoaves</taxon>
        <taxon>Columbimorphae</taxon>
        <taxon>Columbiformes</taxon>
        <taxon>Columbidae</taxon>
        <taxon>Patagioenas</taxon>
    </lineage>
</organism>
<reference evidence="1 2" key="1">
    <citation type="submission" date="2016-02" db="EMBL/GenBank/DDBJ databases">
        <title>Band-tailed pigeon sequencing and assembly.</title>
        <authorList>
            <person name="Soares A.E."/>
            <person name="Novak B.J."/>
            <person name="Rice E.S."/>
            <person name="O'Connell B."/>
            <person name="Chang D."/>
            <person name="Weber S."/>
            <person name="Shapiro B."/>
        </authorList>
    </citation>
    <scope>NUCLEOTIDE SEQUENCE [LARGE SCALE GENOMIC DNA]</scope>
    <source>
        <strain evidence="1">BTP2013</strain>
        <tissue evidence="1">Blood</tissue>
    </source>
</reference>
<dbReference type="EMBL" id="LSYS01008398">
    <property type="protein sequence ID" value="OPJ69090.1"/>
    <property type="molecule type" value="Genomic_DNA"/>
</dbReference>
<proteinExistence type="predicted"/>
<name>A0A1V4JAK0_PATFA</name>
<accession>A0A1V4JAK0</accession>
<dbReference type="STRING" id="372326.A0A1V4JAK0"/>
<dbReference type="AlphaFoldDB" id="A0A1V4JAK0"/>
<evidence type="ECO:0000313" key="2">
    <source>
        <dbReference type="Proteomes" id="UP000190648"/>
    </source>
</evidence>
<keyword evidence="2" id="KW-1185">Reference proteome</keyword>
<comment type="caution">
    <text evidence="1">The sequence shown here is derived from an EMBL/GenBank/DDBJ whole genome shotgun (WGS) entry which is preliminary data.</text>
</comment>
<sequence length="93" mass="10473">MQSITKCETLSNPLALEAANKKRLEELLQSIHVHASLPPKLMVNEPTHPLSKREDVLVSSVKRITDCFGKEDLIISNTFLDREVTCTLNLPDF</sequence>
<dbReference type="OrthoDB" id="276323at2759"/>
<protein>
    <submittedName>
        <fullName evidence="1">Uncharacterized protein</fullName>
    </submittedName>
</protein>
<dbReference type="Proteomes" id="UP000190648">
    <property type="component" value="Unassembled WGS sequence"/>
</dbReference>
<gene>
    <name evidence="1" type="ORF">AV530_013119</name>
</gene>
<evidence type="ECO:0000313" key="1">
    <source>
        <dbReference type="EMBL" id="OPJ69090.1"/>
    </source>
</evidence>